<feature type="transmembrane region" description="Helical" evidence="9">
    <location>
        <begin position="9"/>
        <end position="28"/>
    </location>
</feature>
<feature type="transmembrane region" description="Helical" evidence="9">
    <location>
        <begin position="233"/>
        <end position="259"/>
    </location>
</feature>
<keyword evidence="12" id="KW-1185">Reference proteome</keyword>
<dbReference type="PATRIC" id="fig|284581.3.peg.1263"/>
<keyword evidence="5 9" id="KW-0812">Transmembrane</keyword>
<evidence type="ECO:0000256" key="2">
    <source>
        <dbReference type="ARBA" id="ARBA00022448"/>
    </source>
</evidence>
<name>A0A0M0L7L3_9BACI</name>
<feature type="transmembrane region" description="Helical" evidence="9">
    <location>
        <begin position="149"/>
        <end position="172"/>
    </location>
</feature>
<dbReference type="STRING" id="284581.AMD01_06910"/>
<comment type="caution">
    <text evidence="11">The sequence shown here is derived from an EMBL/GenBank/DDBJ whole genome shotgun (WGS) entry which is preliminary data.</text>
</comment>
<evidence type="ECO:0000313" key="12">
    <source>
        <dbReference type="Proteomes" id="UP000037558"/>
    </source>
</evidence>
<dbReference type="EMBL" id="LILC01000010">
    <property type="protein sequence ID" value="KOO47081.1"/>
    <property type="molecule type" value="Genomic_DNA"/>
</dbReference>
<accession>A0A0M0L7L3</accession>
<feature type="domain" description="Na+/H+ antiporter NhaC-like C-terminal" evidence="10">
    <location>
        <begin position="227"/>
        <end position="420"/>
    </location>
</feature>
<dbReference type="Pfam" id="PF03553">
    <property type="entry name" value="Na_H_antiporter"/>
    <property type="match status" value="2"/>
</dbReference>
<evidence type="ECO:0000256" key="7">
    <source>
        <dbReference type="ARBA" id="ARBA00023136"/>
    </source>
</evidence>
<dbReference type="AlphaFoldDB" id="A0A0M0L7L3"/>
<evidence type="ECO:0000256" key="4">
    <source>
        <dbReference type="ARBA" id="ARBA00022475"/>
    </source>
</evidence>
<evidence type="ECO:0000256" key="8">
    <source>
        <dbReference type="ARBA" id="ARBA00038435"/>
    </source>
</evidence>
<dbReference type="RefSeq" id="WP_053400667.1">
    <property type="nucleotide sequence ID" value="NZ_LILC01000010.1"/>
</dbReference>
<keyword evidence="3" id="KW-0050">Antiport</keyword>
<feature type="transmembrane region" description="Helical" evidence="9">
    <location>
        <begin position="34"/>
        <end position="51"/>
    </location>
</feature>
<proteinExistence type="inferred from homology"/>
<dbReference type="InterPro" id="IPR018461">
    <property type="entry name" value="Na/H_Antiport_NhaC-like_C"/>
</dbReference>
<evidence type="ECO:0000256" key="6">
    <source>
        <dbReference type="ARBA" id="ARBA00022989"/>
    </source>
</evidence>
<feature type="transmembrane region" description="Helical" evidence="9">
    <location>
        <begin position="110"/>
        <end position="137"/>
    </location>
</feature>
<reference evidence="12" key="1">
    <citation type="submission" date="2015-08" db="EMBL/GenBank/DDBJ databases">
        <title>Fjat-14210 dsm16467.</title>
        <authorList>
            <person name="Liu B."/>
            <person name="Wang J."/>
            <person name="Zhu Y."/>
            <person name="Liu G."/>
            <person name="Chen Q."/>
            <person name="Chen Z."/>
            <person name="Lan J."/>
            <person name="Che J."/>
            <person name="Ge C."/>
            <person name="Shi H."/>
            <person name="Pan Z."/>
            <person name="Liu X."/>
        </authorList>
    </citation>
    <scope>NUCLEOTIDE SEQUENCE [LARGE SCALE GENOMIC DNA]</scope>
    <source>
        <strain evidence="12">DSM 16467</strain>
    </source>
</reference>
<evidence type="ECO:0000256" key="3">
    <source>
        <dbReference type="ARBA" id="ARBA00022449"/>
    </source>
</evidence>
<evidence type="ECO:0000313" key="11">
    <source>
        <dbReference type="EMBL" id="KOO47081.1"/>
    </source>
</evidence>
<evidence type="ECO:0000256" key="9">
    <source>
        <dbReference type="SAM" id="Phobius"/>
    </source>
</evidence>
<gene>
    <name evidence="11" type="ORF">AMD01_06910</name>
</gene>
<sequence length="434" mass="45655">MTETKSNPWALLPLFIFLALFIGSGVITGDFYKLPVVVAILIASAVALVMNRKDSLTVKMERFAKGAGHPDIMIMVFIYILAGAFAETAKGMGAVESTVNLALTVIPQNLLIVGLFVIGVFISLAMGTSMGTITALAPIGVGISHQIDVNIALCMAAIVGGAMFGDNLSVISDTTIAAVRTQKTKMTDKFKMNFLIVLPAAIITCVILFFVASGSNAPIDVKDYNWIKIIPYIGVLVAALFGLNVLVILSAGIVLAGGIGLVDGSYTVSSLFQKMTAGIFGMSELIILALLIGGMVELINHNGGIKYLLDALTRKIRSPKGAQLGIAGLVSATDLATANNTISIITVGPLAKKISDQYGIDNRKSASILDIFACSMQGLIPYGAQLLTVAKFASISPISVLPYSFYPILIAICGLISIFVGYPRLKPSTNKNGI</sequence>
<dbReference type="PANTHER" id="PTHR33451">
    <property type="entry name" value="MALATE-2H(+)/NA(+)-LACTATE ANTIPORTER"/>
    <property type="match status" value="1"/>
</dbReference>
<dbReference type="InterPro" id="IPR052180">
    <property type="entry name" value="NhaC_Na-H+_Antiporter"/>
</dbReference>
<organism evidence="11 12">
    <name type="scientific">Priestia koreensis</name>
    <dbReference type="NCBI Taxonomy" id="284581"/>
    <lineage>
        <taxon>Bacteria</taxon>
        <taxon>Bacillati</taxon>
        <taxon>Bacillota</taxon>
        <taxon>Bacilli</taxon>
        <taxon>Bacillales</taxon>
        <taxon>Bacillaceae</taxon>
        <taxon>Priestia</taxon>
    </lineage>
</organism>
<feature type="transmembrane region" description="Helical" evidence="9">
    <location>
        <begin position="404"/>
        <end position="422"/>
    </location>
</feature>
<protein>
    <submittedName>
        <fullName evidence="11">Sodium:proton antiporter</fullName>
    </submittedName>
</protein>
<evidence type="ECO:0000256" key="5">
    <source>
        <dbReference type="ARBA" id="ARBA00022692"/>
    </source>
</evidence>
<dbReference type="OrthoDB" id="9790605at2"/>
<keyword evidence="6 9" id="KW-1133">Transmembrane helix</keyword>
<evidence type="ECO:0000256" key="1">
    <source>
        <dbReference type="ARBA" id="ARBA00004651"/>
    </source>
</evidence>
<dbReference type="Proteomes" id="UP000037558">
    <property type="component" value="Unassembled WGS sequence"/>
</dbReference>
<comment type="subcellular location">
    <subcellularLocation>
        <location evidence="1">Cell membrane</location>
        <topology evidence="1">Multi-pass membrane protein</topology>
    </subcellularLocation>
</comment>
<comment type="similarity">
    <text evidence="8">Belongs to the NhaC Na(+)/H(+) (TC 2.A.35) antiporter family.</text>
</comment>
<dbReference type="GO" id="GO:0005886">
    <property type="term" value="C:plasma membrane"/>
    <property type="evidence" value="ECO:0007669"/>
    <property type="project" value="UniProtKB-SubCell"/>
</dbReference>
<feature type="transmembrane region" description="Helical" evidence="9">
    <location>
        <begin position="279"/>
        <end position="299"/>
    </location>
</feature>
<keyword evidence="7 9" id="KW-0472">Membrane</keyword>
<feature type="domain" description="Na+/H+ antiporter NhaC-like C-terminal" evidence="10">
    <location>
        <begin position="69"/>
        <end position="211"/>
    </location>
</feature>
<dbReference type="PANTHER" id="PTHR33451:SF5">
    <property type="entry name" value="NA+_H+ ANTIPORTER"/>
    <property type="match status" value="1"/>
</dbReference>
<keyword evidence="4" id="KW-1003">Cell membrane</keyword>
<feature type="transmembrane region" description="Helical" evidence="9">
    <location>
        <begin position="192"/>
        <end position="212"/>
    </location>
</feature>
<dbReference type="GO" id="GO:0015297">
    <property type="term" value="F:antiporter activity"/>
    <property type="evidence" value="ECO:0007669"/>
    <property type="project" value="UniProtKB-KW"/>
</dbReference>
<keyword evidence="2" id="KW-0813">Transport</keyword>
<feature type="transmembrane region" description="Helical" evidence="9">
    <location>
        <begin position="72"/>
        <end position="90"/>
    </location>
</feature>
<evidence type="ECO:0000259" key="10">
    <source>
        <dbReference type="Pfam" id="PF03553"/>
    </source>
</evidence>